<name>A0A0F9M5H0_9ZZZZ</name>
<gene>
    <name evidence="1" type="ORF">LCGC14_1133020</name>
</gene>
<dbReference type="EMBL" id="LAZR01005320">
    <property type="protein sequence ID" value="KKN00919.1"/>
    <property type="molecule type" value="Genomic_DNA"/>
</dbReference>
<proteinExistence type="predicted"/>
<accession>A0A0F9M5H0</accession>
<comment type="caution">
    <text evidence="1">The sequence shown here is derived from an EMBL/GenBank/DDBJ whole genome shotgun (WGS) entry which is preliminary data.</text>
</comment>
<sequence length="72" mass="8121">MGTRYILTVICPICKTEDSDVYYAPTCNFTTHTCSSCKHIVDLEKYTGISYEDASNATEIGAIVDSFLEERW</sequence>
<reference evidence="1" key="1">
    <citation type="journal article" date="2015" name="Nature">
        <title>Complex archaea that bridge the gap between prokaryotes and eukaryotes.</title>
        <authorList>
            <person name="Spang A."/>
            <person name="Saw J.H."/>
            <person name="Jorgensen S.L."/>
            <person name="Zaremba-Niedzwiedzka K."/>
            <person name="Martijn J."/>
            <person name="Lind A.E."/>
            <person name="van Eijk R."/>
            <person name="Schleper C."/>
            <person name="Guy L."/>
            <person name="Ettema T.J."/>
        </authorList>
    </citation>
    <scope>NUCLEOTIDE SEQUENCE</scope>
</reference>
<dbReference type="AlphaFoldDB" id="A0A0F9M5H0"/>
<evidence type="ECO:0000313" key="1">
    <source>
        <dbReference type="EMBL" id="KKN00919.1"/>
    </source>
</evidence>
<organism evidence="1">
    <name type="scientific">marine sediment metagenome</name>
    <dbReference type="NCBI Taxonomy" id="412755"/>
    <lineage>
        <taxon>unclassified sequences</taxon>
        <taxon>metagenomes</taxon>
        <taxon>ecological metagenomes</taxon>
    </lineage>
</organism>
<protein>
    <submittedName>
        <fullName evidence="1">Uncharacterized protein</fullName>
    </submittedName>
</protein>